<keyword evidence="2" id="KW-0472">Membrane</keyword>
<accession>A0A7T4EF71</accession>
<evidence type="ECO:0000256" key="1">
    <source>
        <dbReference type="SAM" id="MobiDB-lite"/>
    </source>
</evidence>
<feature type="transmembrane region" description="Helical" evidence="2">
    <location>
        <begin position="86"/>
        <end position="110"/>
    </location>
</feature>
<dbReference type="EMBL" id="CP066007">
    <property type="protein sequence ID" value="QQB46286.1"/>
    <property type="molecule type" value="Genomic_DNA"/>
</dbReference>
<name>A0A7T4EF71_9CORY</name>
<evidence type="ECO:0000313" key="4">
    <source>
        <dbReference type="Proteomes" id="UP000596145"/>
    </source>
</evidence>
<feature type="region of interest" description="Disordered" evidence="1">
    <location>
        <begin position="1"/>
        <end position="27"/>
    </location>
</feature>
<keyword evidence="2" id="KW-1133">Transmembrane helix</keyword>
<dbReference type="OrthoDB" id="4775239at2"/>
<keyword evidence="2" id="KW-0812">Transmembrane</keyword>
<feature type="transmembrane region" description="Helical" evidence="2">
    <location>
        <begin position="117"/>
        <end position="134"/>
    </location>
</feature>
<feature type="transmembrane region" description="Helical" evidence="2">
    <location>
        <begin position="42"/>
        <end position="66"/>
    </location>
</feature>
<evidence type="ECO:0000256" key="2">
    <source>
        <dbReference type="SAM" id="Phobius"/>
    </source>
</evidence>
<organism evidence="3 4">
    <name type="scientific">Corynebacterium glucuronolyticum</name>
    <dbReference type="NCBI Taxonomy" id="39791"/>
    <lineage>
        <taxon>Bacteria</taxon>
        <taxon>Bacillati</taxon>
        <taxon>Actinomycetota</taxon>
        <taxon>Actinomycetes</taxon>
        <taxon>Mycobacteriales</taxon>
        <taxon>Corynebacteriaceae</taxon>
        <taxon>Corynebacterium</taxon>
    </lineage>
</organism>
<proteinExistence type="predicted"/>
<dbReference type="RefSeq" id="WP_084036898.1">
    <property type="nucleotide sequence ID" value="NZ_CP066007.1"/>
</dbReference>
<dbReference type="Proteomes" id="UP000596145">
    <property type="component" value="Chromosome"/>
</dbReference>
<feature type="compositionally biased region" description="Polar residues" evidence="1">
    <location>
        <begin position="17"/>
        <end position="27"/>
    </location>
</feature>
<sequence>MRCVNAPKDNAMPTTPEPSRTKGSGSATAAGRLNGRAGLPTTLAVACYIALVEGLVGVGYGIFLIVRELMGVEETSIVSESSSAGLVGIGTAIMFLIFFGGLITASVNLLRGGQWGRGLIVFINILLLGCAYYAFTAGKIIWIVLLAGASIASLVLSFHPRTLRWAQDNY</sequence>
<gene>
    <name evidence="3" type="ORF">I6I10_12765</name>
</gene>
<feature type="transmembrane region" description="Helical" evidence="2">
    <location>
        <begin position="140"/>
        <end position="158"/>
    </location>
</feature>
<reference evidence="3 4" key="1">
    <citation type="submission" date="2020-12" db="EMBL/GenBank/DDBJ databases">
        <title>FDA dAtabase for Regulatory Grade micrObial Sequences (FDA-ARGOS): Supporting development and validation of Infectious Disease Dx tests.</title>
        <authorList>
            <person name="Sproer C."/>
            <person name="Gronow S."/>
            <person name="Severitt S."/>
            <person name="Schroder I."/>
            <person name="Tallon L."/>
            <person name="Sadzewicz L."/>
            <person name="Zhao X."/>
            <person name="Boylan J."/>
            <person name="Ott S."/>
            <person name="Bowen H."/>
            <person name="Vavikolanu K."/>
            <person name="Mehta A."/>
            <person name="Aluvathingal J."/>
            <person name="Nadendla S."/>
            <person name="Lowell S."/>
            <person name="Myers T."/>
            <person name="Yan Y."/>
            <person name="Sichtig H."/>
        </authorList>
    </citation>
    <scope>NUCLEOTIDE SEQUENCE [LARGE SCALE GENOMIC DNA]</scope>
    <source>
        <strain evidence="3 4">FDAARGOS_1053</strain>
    </source>
</reference>
<dbReference type="AlphaFoldDB" id="A0A7T4EF71"/>
<evidence type="ECO:0000313" key="3">
    <source>
        <dbReference type="EMBL" id="QQB46286.1"/>
    </source>
</evidence>
<protein>
    <submittedName>
        <fullName evidence="3">Uncharacterized protein</fullName>
    </submittedName>
</protein>
<dbReference type="GeneID" id="92759426"/>